<keyword evidence="9" id="KW-0675">Receptor</keyword>
<keyword evidence="6" id="KW-0472">Membrane</keyword>
<comment type="subcellular location">
    <subcellularLocation>
        <location evidence="1">Cell outer membrane</location>
        <topology evidence="1">Multi-pass membrane protein</topology>
    </subcellularLocation>
</comment>
<evidence type="ECO:0000256" key="8">
    <source>
        <dbReference type="SAM" id="SignalP"/>
    </source>
</evidence>
<dbReference type="InterPro" id="IPR039426">
    <property type="entry name" value="TonB-dep_rcpt-like"/>
</dbReference>
<sequence length="730" mass="80236">MTAYLFLILLPAIAPAQVSGTVVDGLSGLPLPAANVVLLGTRTGVAADLEGGFLIRGLNPGRYRLVASHVSFLPETLEVALAEGGGARLSFRLAPAPLALPEVKVSAGRVGRGEVVTKREISAEDLRDRAGGFIQDPVRSLSFLPGVSHTARGEWSGQYVVRGGDPDESRIWFDNVELLWPYHLLGFSSMINADVVAGMEFYPTAFPARYGGALSSVTVIRPRDTGPAEGTFAYDPMNLKASYAGRLDEVEVAASLRRTFYHVQFGPTGSGRDNQPSYTDYLVRLGLPLGREHRARLMLIGGSDRILTDLRGTATDITEQGRTAAVMLESDFGRFRSEVTGWYGDHEFGLEPTRWQGRGGTAEREVGLRLAAATGFGGVDVSGGVQAGRATFAGNLLERDGFGRNDLIAAGWLDARLGLGPRAALDCGVRFEEVRWVRDRALDPRAVASYRLGPGAEVRAGWRRVHQHPYSFLRRSVAGIVFDNEYALYETFRAGELLAKSADHYSVAGEFELGGLARFDIEAYRKDYSNLPSWREDSPGGRFDYGSAGYGRADGFEAVLAARPVDGYSGQVTYGLAWSRKQQGADTMAYWDEYDRRHAVNLTAMKEWPGDWRLTATFNLHTGSPYTPLIHYRERREVGGSDLGRGGAGHVVRGEKNSLRVPTYHRLDLKIQKELAHLPLKPFFYIEVLNVYNRENVYHLVQFETRNGDIRTGRFTGIQFIPLIGMGGRF</sequence>
<evidence type="ECO:0000313" key="9">
    <source>
        <dbReference type="EMBL" id="HDR00538.1"/>
    </source>
</evidence>
<dbReference type="GO" id="GO:0015344">
    <property type="term" value="F:siderophore uptake transmembrane transporter activity"/>
    <property type="evidence" value="ECO:0007669"/>
    <property type="project" value="TreeGrafter"/>
</dbReference>
<comment type="caution">
    <text evidence="9">The sequence shown here is derived from an EMBL/GenBank/DDBJ whole genome shotgun (WGS) entry which is preliminary data.</text>
</comment>
<dbReference type="InterPro" id="IPR036942">
    <property type="entry name" value="Beta-barrel_TonB_sf"/>
</dbReference>
<reference evidence="9" key="1">
    <citation type="journal article" date="2020" name="mSystems">
        <title>Genome- and Community-Level Interaction Insights into Carbon Utilization and Element Cycling Functions of Hydrothermarchaeota in Hydrothermal Sediment.</title>
        <authorList>
            <person name="Zhou Z."/>
            <person name="Liu Y."/>
            <person name="Xu W."/>
            <person name="Pan J."/>
            <person name="Luo Z.H."/>
            <person name="Li M."/>
        </authorList>
    </citation>
    <scope>NUCLEOTIDE SEQUENCE [LARGE SCALE GENOMIC DNA]</scope>
    <source>
        <strain evidence="9">SpSt-1182</strain>
    </source>
</reference>
<organism evidence="9">
    <name type="scientific">candidate division WOR-3 bacterium</name>
    <dbReference type="NCBI Taxonomy" id="2052148"/>
    <lineage>
        <taxon>Bacteria</taxon>
        <taxon>Bacteria division WOR-3</taxon>
    </lineage>
</organism>
<gene>
    <name evidence="9" type="ORF">ENN51_09695</name>
</gene>
<dbReference type="PANTHER" id="PTHR30069:SF29">
    <property type="entry name" value="HEMOGLOBIN AND HEMOGLOBIN-HAPTOGLOBIN-BINDING PROTEIN 1-RELATED"/>
    <property type="match status" value="1"/>
</dbReference>
<dbReference type="InterPro" id="IPR008969">
    <property type="entry name" value="CarboxyPept-like_regulatory"/>
</dbReference>
<dbReference type="Pfam" id="PF13620">
    <property type="entry name" value="CarboxypepD_reg"/>
    <property type="match status" value="1"/>
</dbReference>
<evidence type="ECO:0000256" key="6">
    <source>
        <dbReference type="ARBA" id="ARBA00023136"/>
    </source>
</evidence>
<protein>
    <submittedName>
        <fullName evidence="9">TonB-dependent receptor</fullName>
    </submittedName>
</protein>
<evidence type="ECO:0000256" key="3">
    <source>
        <dbReference type="ARBA" id="ARBA00022452"/>
    </source>
</evidence>
<keyword evidence="7" id="KW-0998">Cell outer membrane</keyword>
<keyword evidence="4" id="KW-0812">Transmembrane</keyword>
<dbReference type="AlphaFoldDB" id="A0A7V0XFU5"/>
<dbReference type="EMBL" id="DSBX01000374">
    <property type="protein sequence ID" value="HDR00538.1"/>
    <property type="molecule type" value="Genomic_DNA"/>
</dbReference>
<proteinExistence type="predicted"/>
<feature type="chain" id="PRO_5030634406" evidence="8">
    <location>
        <begin position="17"/>
        <end position="730"/>
    </location>
</feature>
<feature type="signal peptide" evidence="8">
    <location>
        <begin position="1"/>
        <end position="16"/>
    </location>
</feature>
<dbReference type="Proteomes" id="UP000885672">
    <property type="component" value="Unassembled WGS sequence"/>
</dbReference>
<dbReference type="GO" id="GO:0009279">
    <property type="term" value="C:cell outer membrane"/>
    <property type="evidence" value="ECO:0007669"/>
    <property type="project" value="UniProtKB-SubCell"/>
</dbReference>
<evidence type="ECO:0000256" key="1">
    <source>
        <dbReference type="ARBA" id="ARBA00004571"/>
    </source>
</evidence>
<evidence type="ECO:0000256" key="4">
    <source>
        <dbReference type="ARBA" id="ARBA00022692"/>
    </source>
</evidence>
<keyword evidence="3" id="KW-1134">Transmembrane beta strand</keyword>
<evidence type="ECO:0000256" key="7">
    <source>
        <dbReference type="ARBA" id="ARBA00023237"/>
    </source>
</evidence>
<name>A0A7V0XFU5_UNCW3</name>
<dbReference type="GO" id="GO:0044718">
    <property type="term" value="P:siderophore transmembrane transport"/>
    <property type="evidence" value="ECO:0007669"/>
    <property type="project" value="TreeGrafter"/>
</dbReference>
<keyword evidence="5 8" id="KW-0732">Signal</keyword>
<dbReference type="Gene3D" id="2.60.40.1120">
    <property type="entry name" value="Carboxypeptidase-like, regulatory domain"/>
    <property type="match status" value="1"/>
</dbReference>
<accession>A0A7V0XFU5</accession>
<evidence type="ECO:0000256" key="2">
    <source>
        <dbReference type="ARBA" id="ARBA00022448"/>
    </source>
</evidence>
<dbReference type="SUPFAM" id="SSF49464">
    <property type="entry name" value="Carboxypeptidase regulatory domain-like"/>
    <property type="match status" value="1"/>
</dbReference>
<dbReference type="Gene3D" id="2.40.170.20">
    <property type="entry name" value="TonB-dependent receptor, beta-barrel domain"/>
    <property type="match status" value="1"/>
</dbReference>
<keyword evidence="2" id="KW-0813">Transport</keyword>
<dbReference type="SUPFAM" id="SSF56935">
    <property type="entry name" value="Porins"/>
    <property type="match status" value="1"/>
</dbReference>
<dbReference type="PANTHER" id="PTHR30069">
    <property type="entry name" value="TONB-DEPENDENT OUTER MEMBRANE RECEPTOR"/>
    <property type="match status" value="1"/>
</dbReference>
<evidence type="ECO:0000256" key="5">
    <source>
        <dbReference type="ARBA" id="ARBA00022729"/>
    </source>
</evidence>